<evidence type="ECO:0000313" key="9">
    <source>
        <dbReference type="Proteomes" id="UP001186944"/>
    </source>
</evidence>
<feature type="domain" description="B box-type" evidence="7">
    <location>
        <begin position="91"/>
        <end position="141"/>
    </location>
</feature>
<dbReference type="InterPro" id="IPR017907">
    <property type="entry name" value="Znf_RING_CS"/>
</dbReference>
<dbReference type="AlphaFoldDB" id="A0AA88XLH8"/>
<dbReference type="InterPro" id="IPR001841">
    <property type="entry name" value="Znf_RING"/>
</dbReference>
<evidence type="ECO:0000313" key="8">
    <source>
        <dbReference type="EMBL" id="KAK3087556.1"/>
    </source>
</evidence>
<keyword evidence="9" id="KW-1185">Reference proteome</keyword>
<dbReference type="Gene3D" id="2.120.10.30">
    <property type="entry name" value="TolB, C-terminal domain"/>
    <property type="match status" value="1"/>
</dbReference>
<dbReference type="CDD" id="cd19757">
    <property type="entry name" value="Bbox1"/>
    <property type="match status" value="1"/>
</dbReference>
<comment type="caution">
    <text evidence="8">The sequence shown here is derived from an EMBL/GenBank/DDBJ whole genome shotgun (WGS) entry which is preliminary data.</text>
</comment>
<evidence type="ECO:0000259" key="6">
    <source>
        <dbReference type="PROSITE" id="PS50089"/>
    </source>
</evidence>
<dbReference type="InterPro" id="IPR013083">
    <property type="entry name" value="Znf_RING/FYVE/PHD"/>
</dbReference>
<evidence type="ECO:0000256" key="1">
    <source>
        <dbReference type="ARBA" id="ARBA00022553"/>
    </source>
</evidence>
<dbReference type="PROSITE" id="PS50119">
    <property type="entry name" value="ZF_BBOX"/>
    <property type="match status" value="1"/>
</dbReference>
<dbReference type="Proteomes" id="UP001186944">
    <property type="component" value="Unassembled WGS sequence"/>
</dbReference>
<protein>
    <recommendedName>
        <fullName evidence="10">Tripartite motif-containing protein 2-like</fullName>
    </recommendedName>
</protein>
<dbReference type="InterPro" id="IPR027370">
    <property type="entry name" value="Znf-RING_euk"/>
</dbReference>
<gene>
    <name evidence="8" type="ORF">FSP39_007511</name>
</gene>
<evidence type="ECO:0000256" key="4">
    <source>
        <dbReference type="ARBA" id="ARBA00022833"/>
    </source>
</evidence>
<dbReference type="PANTHER" id="PTHR25462">
    <property type="entry name" value="BONUS, ISOFORM C-RELATED"/>
    <property type="match status" value="1"/>
</dbReference>
<sequence length="745" mass="84092">MEADPQASEMVIPRQLLCCKVCEEEFTNPCYLPCLHTFCQKCIQDHKNKNIDDEGYFPCPTCLTETAANKESIQRNILARRLSVTTNEPVKRETICRFCKNAGNFIEGDTYCKQCDDFLCDSCSALHHQQDEFNGHQTIDVEEYNAQTEHNTNDSSQNLAIPNCCEAYDPLDIGAEFCMDCEISICADCHVSHHGEHRCAELVAVAQHFEKKIKAPLHELHKDTKELTKSLKHLDHQEEKVVAQKKMLKEKVKDRTKFLCGLIQEYETLLLDEIERREVQTLDELKSRRLDKQMHLEAIKGVKDFTSNLITYGSYEEKVLMRRKVGYRIRELCEEPLDSEEVEIKEVILSEPCVTVETICDMFGTLGDAKTKRKMSENDKVDSFQSYNEPINERGRTCSDSMENGDTEPELEEIFRNQPEFHGEQTSGSDTDMLSASNTSENFRNVKFSEEVEEAEYVQENCYDLTDPKREFMLPQAIQREGIKGIGINGGGDIVIGTSTTIHVLEKRGIVRGQIQIENGWNIHSVSTDGKVSLTVPRGDNRFKVRVLKNDGTGHTLADSHVESFGLNFVTADHHGNLVITSNRYASIRKSHGKSAKSGGNIAIYDVNGQLVRRITNDDFSAMGLYLLEKPQCVVCDDKNGNIYVTDPGSHSVIGFDKHGELILEYGNSDTQGAVYQGPDIVSADKYGNLIVTDKREGRIDILSSKGNLKKSFFLDDIPRFVGATPDKLILTAMPDGMVKCYEYL</sequence>
<reference evidence="8" key="1">
    <citation type="submission" date="2019-08" db="EMBL/GenBank/DDBJ databases">
        <title>The improved chromosome-level genome for the pearl oyster Pinctada fucata martensii using PacBio sequencing and Hi-C.</title>
        <authorList>
            <person name="Zheng Z."/>
        </authorList>
    </citation>
    <scope>NUCLEOTIDE SEQUENCE</scope>
    <source>
        <strain evidence="8">ZZ-2019</strain>
        <tissue evidence="8">Adductor muscle</tissue>
    </source>
</reference>
<dbReference type="EMBL" id="VSWD01000011">
    <property type="protein sequence ID" value="KAK3087556.1"/>
    <property type="molecule type" value="Genomic_DNA"/>
</dbReference>
<dbReference type="InterPro" id="IPR000315">
    <property type="entry name" value="Znf_B-box"/>
</dbReference>
<dbReference type="GO" id="GO:0008270">
    <property type="term" value="F:zinc ion binding"/>
    <property type="evidence" value="ECO:0007669"/>
    <property type="project" value="UniProtKB-KW"/>
</dbReference>
<keyword evidence="2" id="KW-0479">Metal-binding</keyword>
<dbReference type="Pfam" id="PF13445">
    <property type="entry name" value="zf-RING_UBOX"/>
    <property type="match status" value="1"/>
</dbReference>
<feature type="domain" description="RING-type" evidence="6">
    <location>
        <begin position="19"/>
        <end position="62"/>
    </location>
</feature>
<name>A0AA88XLH8_PINIB</name>
<dbReference type="Gene3D" id="3.30.40.10">
    <property type="entry name" value="Zinc/RING finger domain, C3HC4 (zinc finger)"/>
    <property type="match status" value="1"/>
</dbReference>
<keyword evidence="4" id="KW-0862">Zinc</keyword>
<dbReference type="PROSITE" id="PS00518">
    <property type="entry name" value="ZF_RING_1"/>
    <property type="match status" value="1"/>
</dbReference>
<dbReference type="InterPro" id="IPR011042">
    <property type="entry name" value="6-blade_b-propeller_TolB-like"/>
</dbReference>
<organism evidence="8 9">
    <name type="scientific">Pinctada imbricata</name>
    <name type="common">Atlantic pearl-oyster</name>
    <name type="synonym">Pinctada martensii</name>
    <dbReference type="NCBI Taxonomy" id="66713"/>
    <lineage>
        <taxon>Eukaryota</taxon>
        <taxon>Metazoa</taxon>
        <taxon>Spiralia</taxon>
        <taxon>Lophotrochozoa</taxon>
        <taxon>Mollusca</taxon>
        <taxon>Bivalvia</taxon>
        <taxon>Autobranchia</taxon>
        <taxon>Pteriomorphia</taxon>
        <taxon>Pterioida</taxon>
        <taxon>Pterioidea</taxon>
        <taxon>Pteriidae</taxon>
        <taxon>Pinctada</taxon>
    </lineage>
</organism>
<evidence type="ECO:0000256" key="2">
    <source>
        <dbReference type="ARBA" id="ARBA00022723"/>
    </source>
</evidence>
<dbReference type="InterPro" id="IPR047153">
    <property type="entry name" value="TRIM45/56/19-like"/>
</dbReference>
<keyword evidence="3 5" id="KW-0863">Zinc-finger</keyword>
<dbReference type="SUPFAM" id="SSF57850">
    <property type="entry name" value="RING/U-box"/>
    <property type="match status" value="1"/>
</dbReference>
<keyword evidence="1" id="KW-0597">Phosphoprotein</keyword>
<evidence type="ECO:0008006" key="10">
    <source>
        <dbReference type="Google" id="ProtNLM"/>
    </source>
</evidence>
<dbReference type="PROSITE" id="PS50089">
    <property type="entry name" value="ZF_RING_2"/>
    <property type="match status" value="1"/>
</dbReference>
<accession>A0AA88XLH8</accession>
<dbReference type="SMART" id="SM00184">
    <property type="entry name" value="RING"/>
    <property type="match status" value="1"/>
</dbReference>
<proteinExistence type="predicted"/>
<evidence type="ECO:0000256" key="3">
    <source>
        <dbReference type="ARBA" id="ARBA00022771"/>
    </source>
</evidence>
<dbReference type="Gene3D" id="3.30.160.60">
    <property type="entry name" value="Classic Zinc Finger"/>
    <property type="match status" value="1"/>
</dbReference>
<evidence type="ECO:0000259" key="7">
    <source>
        <dbReference type="PROSITE" id="PS50119"/>
    </source>
</evidence>
<dbReference type="SUPFAM" id="SSF101898">
    <property type="entry name" value="NHL repeat"/>
    <property type="match status" value="1"/>
</dbReference>
<dbReference type="PANTHER" id="PTHR25462:SF296">
    <property type="entry name" value="MEIOTIC P26, ISOFORM F"/>
    <property type="match status" value="1"/>
</dbReference>
<evidence type="ECO:0000256" key="5">
    <source>
        <dbReference type="PROSITE-ProRule" id="PRU00024"/>
    </source>
</evidence>